<accession>A0A5E4MLS2</accession>
<sequence length="117" mass="13769">MVYEQLRIVLKNVGIPDKLVRLIMMCNEQTYFKVRLLGELSIIFKSKTELRQVVALFPTLFNLDLEKVMRDIPDLKEMETVGPYTLLVYLDDIILLGEFKYDIEENAKKLMKSSYNM</sequence>
<name>A0A5E4MLS2_9HEMI</name>
<evidence type="ECO:0000313" key="1">
    <source>
        <dbReference type="EMBL" id="VVC33182.1"/>
    </source>
</evidence>
<dbReference type="OrthoDB" id="8197512at2759"/>
<organism evidence="1 2">
    <name type="scientific">Cinara cedri</name>
    <dbReference type="NCBI Taxonomy" id="506608"/>
    <lineage>
        <taxon>Eukaryota</taxon>
        <taxon>Metazoa</taxon>
        <taxon>Ecdysozoa</taxon>
        <taxon>Arthropoda</taxon>
        <taxon>Hexapoda</taxon>
        <taxon>Insecta</taxon>
        <taxon>Pterygota</taxon>
        <taxon>Neoptera</taxon>
        <taxon>Paraneoptera</taxon>
        <taxon>Hemiptera</taxon>
        <taxon>Sternorrhyncha</taxon>
        <taxon>Aphidomorpha</taxon>
        <taxon>Aphidoidea</taxon>
        <taxon>Aphididae</taxon>
        <taxon>Lachninae</taxon>
        <taxon>Cinara</taxon>
    </lineage>
</organism>
<keyword evidence="1" id="KW-0695">RNA-directed DNA polymerase</keyword>
<keyword evidence="1" id="KW-0808">Transferase</keyword>
<dbReference type="GO" id="GO:0003964">
    <property type="term" value="F:RNA-directed DNA polymerase activity"/>
    <property type="evidence" value="ECO:0007669"/>
    <property type="project" value="UniProtKB-KW"/>
</dbReference>
<dbReference type="Proteomes" id="UP000325440">
    <property type="component" value="Unassembled WGS sequence"/>
</dbReference>
<dbReference type="EMBL" id="CABPRJ010000964">
    <property type="protein sequence ID" value="VVC33182.1"/>
    <property type="molecule type" value="Genomic_DNA"/>
</dbReference>
<gene>
    <name evidence="1" type="ORF">CINCED_3A015759</name>
</gene>
<evidence type="ECO:0000313" key="2">
    <source>
        <dbReference type="Proteomes" id="UP000325440"/>
    </source>
</evidence>
<reference evidence="1 2" key="1">
    <citation type="submission" date="2019-08" db="EMBL/GenBank/DDBJ databases">
        <authorList>
            <person name="Alioto T."/>
            <person name="Alioto T."/>
            <person name="Gomez Garrido J."/>
        </authorList>
    </citation>
    <scope>NUCLEOTIDE SEQUENCE [LARGE SCALE GENOMIC DNA]</scope>
</reference>
<dbReference type="AlphaFoldDB" id="A0A5E4MLS2"/>
<protein>
    <submittedName>
        <fullName evidence="1">Reverse transcriptase domain</fullName>
    </submittedName>
</protein>
<proteinExistence type="predicted"/>
<keyword evidence="2" id="KW-1185">Reference proteome</keyword>
<keyword evidence="1" id="KW-0548">Nucleotidyltransferase</keyword>